<gene>
    <name evidence="2" type="ORF">DESME_12415</name>
</gene>
<keyword evidence="3" id="KW-1185">Reference proteome</keyword>
<dbReference type="PANTHER" id="PTHR34227:SF1">
    <property type="entry name" value="DIMETHYL SULFOXIDE REDUCTASE CHAPERONE-RELATED"/>
    <property type="match status" value="1"/>
</dbReference>
<dbReference type="InterPro" id="IPR050289">
    <property type="entry name" value="TorD/DmsD_chaperones"/>
</dbReference>
<dbReference type="InterPro" id="IPR036411">
    <property type="entry name" value="TorD-like_sf"/>
</dbReference>
<dbReference type="RefSeq" id="WP_006716658.1">
    <property type="nucleotide sequence ID" value="NZ_CP007032.1"/>
</dbReference>
<evidence type="ECO:0000313" key="2">
    <source>
        <dbReference type="EMBL" id="AHF07731.1"/>
    </source>
</evidence>
<dbReference type="Proteomes" id="UP000010847">
    <property type="component" value="Chromosome"/>
</dbReference>
<accession>W0EF97</accession>
<keyword evidence="1" id="KW-0143">Chaperone</keyword>
<reference evidence="2 3" key="1">
    <citation type="submission" date="2013-12" db="EMBL/GenBank/DDBJ databases">
        <authorList>
            <consortium name="DOE Joint Genome Institute"/>
            <person name="Smidt H."/>
            <person name="Huntemann M."/>
            <person name="Han J."/>
            <person name="Chen A."/>
            <person name="Kyrpides N."/>
            <person name="Mavromatis K."/>
            <person name="Markowitz V."/>
            <person name="Palaniappan K."/>
            <person name="Ivanova N."/>
            <person name="Schaumberg A."/>
            <person name="Pati A."/>
            <person name="Liolios K."/>
            <person name="Nordberg H.P."/>
            <person name="Cantor M.N."/>
            <person name="Hua S.X."/>
            <person name="Woyke T."/>
        </authorList>
    </citation>
    <scope>NUCLEOTIDE SEQUENCE [LARGE SCALE GENOMIC DNA]</scope>
    <source>
        <strain evidence="3">DSM 15288</strain>
    </source>
</reference>
<name>W0EF97_9FIRM</name>
<dbReference type="eggNOG" id="COG3381">
    <property type="taxonomic scope" value="Bacteria"/>
</dbReference>
<dbReference type="OrthoDB" id="9795302at2"/>
<dbReference type="AlphaFoldDB" id="W0EF97"/>
<dbReference type="KEGG" id="dmt:DESME_12415"/>
<dbReference type="InterPro" id="IPR020945">
    <property type="entry name" value="DMSO/NO3_reduct_chaperone"/>
</dbReference>
<dbReference type="Gene3D" id="1.10.3480.10">
    <property type="entry name" value="TorD-like"/>
    <property type="match status" value="1"/>
</dbReference>
<evidence type="ECO:0000313" key="3">
    <source>
        <dbReference type="Proteomes" id="UP000010847"/>
    </source>
</evidence>
<organism evidence="2 3">
    <name type="scientific">Desulfitobacterium metallireducens DSM 15288</name>
    <dbReference type="NCBI Taxonomy" id="871968"/>
    <lineage>
        <taxon>Bacteria</taxon>
        <taxon>Bacillati</taxon>
        <taxon>Bacillota</taxon>
        <taxon>Clostridia</taxon>
        <taxon>Eubacteriales</taxon>
        <taxon>Desulfitobacteriaceae</taxon>
        <taxon>Desulfitobacterium</taxon>
    </lineage>
</organism>
<dbReference type="HOGENOM" id="CLU_099731_0_0_9"/>
<dbReference type="PANTHER" id="PTHR34227">
    <property type="entry name" value="CHAPERONE PROTEIN YCDY"/>
    <property type="match status" value="1"/>
</dbReference>
<dbReference type="SUPFAM" id="SSF89155">
    <property type="entry name" value="TorD-like"/>
    <property type="match status" value="1"/>
</dbReference>
<dbReference type="Pfam" id="PF02613">
    <property type="entry name" value="Nitrate_red_del"/>
    <property type="match status" value="1"/>
</dbReference>
<proteinExistence type="predicted"/>
<sequence length="224" mass="25668">MFEMDENVIDRARGYEVLAEIFLKEPSTEGMEGLKAWTDSGSTEKLLELKAILEKIQNEDSELMNLTQEYYDLFFVPVSGRFIPPFESTIRGAKREKGKRIKYGAHWGMQAHQLAALYEKVGFDPGTLEIFEPLKETKIPDHLGLELLFIAYLCRLEDKAAKSGQEITGLRQLQNRMLNDHLLGWLPQFTGELVKLETSGFYSYFAILALELCQEESKSLNETF</sequence>
<dbReference type="EMBL" id="CP007032">
    <property type="protein sequence ID" value="AHF07731.1"/>
    <property type="molecule type" value="Genomic_DNA"/>
</dbReference>
<evidence type="ECO:0000256" key="1">
    <source>
        <dbReference type="ARBA" id="ARBA00023186"/>
    </source>
</evidence>
<dbReference type="STRING" id="871968.DESME_12415"/>
<protein>
    <submittedName>
        <fullName evidence="2">Component of anaerobic dehydrogenase</fullName>
    </submittedName>
</protein>